<feature type="signal peptide" evidence="20">
    <location>
        <begin position="1"/>
        <end position="26"/>
    </location>
</feature>
<comment type="subcellular location">
    <subcellularLocation>
        <location evidence="17 20">Cell inner membrane</location>
        <topology evidence="17 20">Lipid-anchor</topology>
        <orientation evidence="17 20">Periplasmic side</orientation>
    </subcellularLocation>
</comment>
<dbReference type="InterPro" id="IPR024932">
    <property type="entry name" value="ApbE"/>
</dbReference>
<evidence type="ECO:0000256" key="7">
    <source>
        <dbReference type="ARBA" id="ARBA00022679"/>
    </source>
</evidence>
<dbReference type="OrthoDB" id="9778595at2"/>
<keyword evidence="14 20" id="KW-0449">Lipoprotein</keyword>
<dbReference type="InterPro" id="IPR003374">
    <property type="entry name" value="ApbE-like_sf"/>
</dbReference>
<evidence type="ECO:0000256" key="17">
    <source>
        <dbReference type="ARBA" id="ARBA00060485"/>
    </source>
</evidence>
<keyword evidence="22" id="KW-1185">Reference proteome</keyword>
<feature type="binding site" evidence="19">
    <location>
        <position position="300"/>
    </location>
    <ligand>
        <name>Mg(2+)</name>
        <dbReference type="ChEBI" id="CHEBI:18420"/>
    </ligand>
</feature>
<dbReference type="EC" id="2.7.1.180" evidence="2 18"/>
<dbReference type="SUPFAM" id="SSF143631">
    <property type="entry name" value="ApbE-like"/>
    <property type="match status" value="1"/>
</dbReference>
<evidence type="ECO:0000256" key="13">
    <source>
        <dbReference type="ARBA" id="ARBA00023139"/>
    </source>
</evidence>
<keyword evidence="13" id="KW-0564">Palmitate</keyword>
<evidence type="ECO:0000256" key="12">
    <source>
        <dbReference type="ARBA" id="ARBA00023136"/>
    </source>
</evidence>
<proteinExistence type="inferred from homology"/>
<accession>A0A1I6H4T6</accession>
<dbReference type="Gene3D" id="3.10.520.10">
    <property type="entry name" value="ApbE-like domains"/>
    <property type="match status" value="1"/>
</dbReference>
<evidence type="ECO:0000313" key="21">
    <source>
        <dbReference type="EMBL" id="SFR49432.1"/>
    </source>
</evidence>
<gene>
    <name evidence="21" type="ORF">SAMN05216203_0879</name>
</gene>
<dbReference type="RefSeq" id="WP_092009221.1">
    <property type="nucleotide sequence ID" value="NZ_FOYW01000001.1"/>
</dbReference>
<dbReference type="AlphaFoldDB" id="A0A1I6H4T6"/>
<evidence type="ECO:0000256" key="10">
    <source>
        <dbReference type="ARBA" id="ARBA00022827"/>
    </source>
</evidence>
<keyword evidence="9 20" id="KW-0732">Signal</keyword>
<evidence type="ECO:0000256" key="6">
    <source>
        <dbReference type="ARBA" id="ARBA00022630"/>
    </source>
</evidence>
<evidence type="ECO:0000256" key="5">
    <source>
        <dbReference type="ARBA" id="ARBA00022519"/>
    </source>
</evidence>
<dbReference type="Pfam" id="PF02424">
    <property type="entry name" value="ApbE"/>
    <property type="match status" value="1"/>
</dbReference>
<feature type="binding site" evidence="19">
    <location>
        <position position="304"/>
    </location>
    <ligand>
        <name>Mg(2+)</name>
        <dbReference type="ChEBI" id="CHEBI:18420"/>
    </ligand>
</feature>
<dbReference type="GO" id="GO:0016740">
    <property type="term" value="F:transferase activity"/>
    <property type="evidence" value="ECO:0007669"/>
    <property type="project" value="UniProtKB-UniRule"/>
</dbReference>
<organism evidence="21 22">
    <name type="scientific">Marinobacter daqiaonensis</name>
    <dbReference type="NCBI Taxonomy" id="650891"/>
    <lineage>
        <taxon>Bacteria</taxon>
        <taxon>Pseudomonadati</taxon>
        <taxon>Pseudomonadota</taxon>
        <taxon>Gammaproteobacteria</taxon>
        <taxon>Pseudomonadales</taxon>
        <taxon>Marinobacteraceae</taxon>
        <taxon>Marinobacter</taxon>
    </lineage>
</organism>
<evidence type="ECO:0000256" key="16">
    <source>
        <dbReference type="ARBA" id="ARBA00048540"/>
    </source>
</evidence>
<keyword evidence="5 20" id="KW-0997">Cell inner membrane</keyword>
<dbReference type="EMBL" id="FOYW01000001">
    <property type="protein sequence ID" value="SFR49432.1"/>
    <property type="molecule type" value="Genomic_DNA"/>
</dbReference>
<dbReference type="Proteomes" id="UP000198644">
    <property type="component" value="Unassembled WGS sequence"/>
</dbReference>
<evidence type="ECO:0000256" key="20">
    <source>
        <dbReference type="RuleBase" id="RU363002"/>
    </source>
</evidence>
<keyword evidence="11 18" id="KW-0460">Magnesium</keyword>
<evidence type="ECO:0000256" key="14">
    <source>
        <dbReference type="ARBA" id="ARBA00023288"/>
    </source>
</evidence>
<dbReference type="PANTHER" id="PTHR30040">
    <property type="entry name" value="THIAMINE BIOSYNTHESIS LIPOPROTEIN APBE"/>
    <property type="match status" value="1"/>
</dbReference>
<protein>
    <recommendedName>
        <fullName evidence="3 18">FAD:protein FMN transferase</fullName>
        <ecNumber evidence="2 18">2.7.1.180</ecNumber>
    </recommendedName>
    <alternativeName>
        <fullName evidence="15 18">Flavin transferase</fullName>
    </alternativeName>
</protein>
<comment type="cofactor">
    <cofactor evidence="19">
        <name>Mg(2+)</name>
        <dbReference type="ChEBI" id="CHEBI:18420"/>
    </cofactor>
    <cofactor evidence="19">
        <name>Mn(2+)</name>
        <dbReference type="ChEBI" id="CHEBI:29035"/>
    </cofactor>
    <text evidence="19">Magnesium. Can also use manganese.</text>
</comment>
<dbReference type="FunFam" id="3.10.520.10:FF:000001">
    <property type="entry name" value="FAD:protein FMN transferase"/>
    <property type="match status" value="1"/>
</dbReference>
<feature type="binding site" evidence="19">
    <location>
        <position position="186"/>
    </location>
    <ligand>
        <name>Mg(2+)</name>
        <dbReference type="ChEBI" id="CHEBI:18420"/>
    </ligand>
</feature>
<sequence>MSSRLLRPARVIMVSAVLALAMAALAGCSFEPDENIWEISGGVFGTQYHINVVLTEDRDTLDHLAQGIEETLESVDAAMSTWREDSELSRFNRLEDQSGWVEVSPELFEVLSAAQDVSERSGGAFDITIGPVVNLWGFGPEGRPEKIPPDELLSQRLATVGYRFLELDPERQAIRTTRVQYLDLSGIAKGYGVDAVARYLEGQGVDRYLVEIGGEVRVHGRKPDGSAWRLAVEQPVERQRQVNRVIAMDNHAMATSGDYRNYYESEGQRFSHTIDPQSGRPVDHRLASVTVIMDSTMMADAWATALNVLGYEAANRLALQENLAAYFIVREGEGFRTYHTPAFATYLIE</sequence>
<dbReference type="PANTHER" id="PTHR30040:SF2">
    <property type="entry name" value="FAD:PROTEIN FMN TRANSFERASE"/>
    <property type="match status" value="1"/>
</dbReference>
<keyword evidence="6 18" id="KW-0285">Flavoprotein</keyword>
<keyword evidence="4" id="KW-1003">Cell membrane</keyword>
<evidence type="ECO:0000256" key="9">
    <source>
        <dbReference type="ARBA" id="ARBA00022729"/>
    </source>
</evidence>
<keyword evidence="12" id="KW-0472">Membrane</keyword>
<keyword evidence="8 18" id="KW-0479">Metal-binding</keyword>
<evidence type="ECO:0000256" key="4">
    <source>
        <dbReference type="ARBA" id="ARBA00022475"/>
    </source>
</evidence>
<evidence type="ECO:0000256" key="18">
    <source>
        <dbReference type="PIRNR" id="PIRNR006268"/>
    </source>
</evidence>
<comment type="catalytic activity">
    <reaction evidence="16 18 20">
        <text>L-threonyl-[protein] + FAD = FMN-L-threonyl-[protein] + AMP + H(+)</text>
        <dbReference type="Rhea" id="RHEA:36847"/>
        <dbReference type="Rhea" id="RHEA-COMP:11060"/>
        <dbReference type="Rhea" id="RHEA-COMP:11061"/>
        <dbReference type="ChEBI" id="CHEBI:15378"/>
        <dbReference type="ChEBI" id="CHEBI:30013"/>
        <dbReference type="ChEBI" id="CHEBI:57692"/>
        <dbReference type="ChEBI" id="CHEBI:74257"/>
        <dbReference type="ChEBI" id="CHEBI:456215"/>
        <dbReference type="EC" id="2.7.1.180"/>
    </reaction>
</comment>
<evidence type="ECO:0000256" key="2">
    <source>
        <dbReference type="ARBA" id="ARBA00011955"/>
    </source>
</evidence>
<evidence type="ECO:0000256" key="3">
    <source>
        <dbReference type="ARBA" id="ARBA00016337"/>
    </source>
</evidence>
<evidence type="ECO:0000256" key="1">
    <source>
        <dbReference type="ARBA" id="ARBA00008282"/>
    </source>
</evidence>
<dbReference type="GO" id="GO:0046872">
    <property type="term" value="F:metal ion binding"/>
    <property type="evidence" value="ECO:0007669"/>
    <property type="project" value="UniProtKB-UniRule"/>
</dbReference>
<name>A0A1I6H4T6_9GAMM</name>
<keyword evidence="10 18" id="KW-0274">FAD</keyword>
<feature type="chain" id="PRO_5011332916" description="FAD:protein FMN transferase" evidence="20">
    <location>
        <begin position="27"/>
        <end position="349"/>
    </location>
</feature>
<evidence type="ECO:0000256" key="19">
    <source>
        <dbReference type="PIRSR" id="PIRSR006268-2"/>
    </source>
</evidence>
<comment type="similarity">
    <text evidence="1 18 20">Belongs to the ApbE family.</text>
</comment>
<dbReference type="STRING" id="650891.SAMN05216203_0879"/>
<evidence type="ECO:0000256" key="11">
    <source>
        <dbReference type="ARBA" id="ARBA00022842"/>
    </source>
</evidence>
<dbReference type="PIRSF" id="PIRSF006268">
    <property type="entry name" value="ApbE"/>
    <property type="match status" value="1"/>
</dbReference>
<reference evidence="21 22" key="1">
    <citation type="submission" date="2016-10" db="EMBL/GenBank/DDBJ databases">
        <authorList>
            <person name="de Groot N.N."/>
        </authorList>
    </citation>
    <scope>NUCLEOTIDE SEQUENCE [LARGE SCALE GENOMIC DNA]</scope>
    <source>
        <strain evidence="21 22">CGMCC 1.9167</strain>
    </source>
</reference>
<keyword evidence="7 18" id="KW-0808">Transferase</keyword>
<dbReference type="GO" id="GO:0005886">
    <property type="term" value="C:plasma membrane"/>
    <property type="evidence" value="ECO:0007669"/>
    <property type="project" value="UniProtKB-SubCell"/>
</dbReference>
<comment type="function">
    <text evidence="20">Flavin transferase that catalyzes the transfer of the FMN moiety of FAD and its covalent binding to the hydroxyl group of a threonine residue in a target flavoprotein.</text>
</comment>
<evidence type="ECO:0000256" key="15">
    <source>
        <dbReference type="ARBA" id="ARBA00031306"/>
    </source>
</evidence>
<dbReference type="PROSITE" id="PS51257">
    <property type="entry name" value="PROKAR_LIPOPROTEIN"/>
    <property type="match status" value="1"/>
</dbReference>
<evidence type="ECO:0000256" key="8">
    <source>
        <dbReference type="ARBA" id="ARBA00022723"/>
    </source>
</evidence>
<evidence type="ECO:0000313" key="22">
    <source>
        <dbReference type="Proteomes" id="UP000198644"/>
    </source>
</evidence>